<dbReference type="RefSeq" id="WP_311599568.1">
    <property type="nucleotide sequence ID" value="NZ_JAVREM010000019.1"/>
</dbReference>
<dbReference type="SUPFAM" id="SSF109854">
    <property type="entry name" value="DinB/YfiT-like putative metalloenzymes"/>
    <property type="match status" value="1"/>
</dbReference>
<organism evidence="1 2">
    <name type="scientific">Streptomyces millisiae</name>
    <dbReference type="NCBI Taxonomy" id="3075542"/>
    <lineage>
        <taxon>Bacteria</taxon>
        <taxon>Bacillati</taxon>
        <taxon>Actinomycetota</taxon>
        <taxon>Actinomycetes</taxon>
        <taxon>Kitasatosporales</taxon>
        <taxon>Streptomycetaceae</taxon>
        <taxon>Streptomyces</taxon>
    </lineage>
</organism>
<evidence type="ECO:0000313" key="1">
    <source>
        <dbReference type="EMBL" id="MDT0319964.1"/>
    </source>
</evidence>
<sequence length="172" mass="18508">MTASTDLLLDAYGRVRDLVDDVVDGLSPEELATRLDEGANSIAWLVWHLARVEDDHVADVAGTEQVWTAAGWHEAFGLPFGPGVTGYGHGPEEVAAVRGLDADALRGYHDAVHERSAAYLSGLADADFARVVDTSWTPHVTLGVRLVSVVNDATQHVGQAAFVRGVLLRRRD</sequence>
<dbReference type="EMBL" id="JAVREM010000019">
    <property type="protein sequence ID" value="MDT0319964.1"/>
    <property type="molecule type" value="Genomic_DNA"/>
</dbReference>
<dbReference type="Proteomes" id="UP001183420">
    <property type="component" value="Unassembled WGS sequence"/>
</dbReference>
<protein>
    <submittedName>
        <fullName evidence="1">DUF664 domain-containing protein</fullName>
    </submittedName>
</protein>
<evidence type="ECO:0000313" key="2">
    <source>
        <dbReference type="Proteomes" id="UP001183420"/>
    </source>
</evidence>
<gene>
    <name evidence="1" type="ORF">RNC47_16620</name>
</gene>
<proteinExistence type="predicted"/>
<dbReference type="Pfam" id="PF04978">
    <property type="entry name" value="MST"/>
    <property type="match status" value="1"/>
</dbReference>
<accession>A0ABU2LQV6</accession>
<dbReference type="NCBIfam" id="NF047843">
    <property type="entry name" value="MST_Rv0443"/>
    <property type="match status" value="1"/>
</dbReference>
<dbReference type="InterPro" id="IPR007061">
    <property type="entry name" value="MST-like"/>
</dbReference>
<reference evidence="2" key="1">
    <citation type="submission" date="2023-07" db="EMBL/GenBank/DDBJ databases">
        <title>30 novel species of actinomycetes from the DSMZ collection.</title>
        <authorList>
            <person name="Nouioui I."/>
        </authorList>
    </citation>
    <scope>NUCLEOTIDE SEQUENCE [LARGE SCALE GENOMIC DNA]</scope>
    <source>
        <strain evidence="2">DSM 44918</strain>
    </source>
</reference>
<dbReference type="Gene3D" id="1.20.120.450">
    <property type="entry name" value="dinb family like domain"/>
    <property type="match status" value="1"/>
</dbReference>
<name>A0ABU2LQV6_9ACTN</name>
<comment type="caution">
    <text evidence="1">The sequence shown here is derived from an EMBL/GenBank/DDBJ whole genome shotgun (WGS) entry which is preliminary data.</text>
</comment>
<dbReference type="InterPro" id="IPR034660">
    <property type="entry name" value="DinB/YfiT-like"/>
</dbReference>
<keyword evidence="2" id="KW-1185">Reference proteome</keyword>